<dbReference type="Pfam" id="PF12729">
    <property type="entry name" value="4HB_MCP_1"/>
    <property type="match status" value="1"/>
</dbReference>
<dbReference type="EMBL" id="JABWRB010000009">
    <property type="protein sequence ID" value="MBC3389874.1"/>
    <property type="molecule type" value="Genomic_DNA"/>
</dbReference>
<dbReference type="GO" id="GO:0007165">
    <property type="term" value="P:signal transduction"/>
    <property type="evidence" value="ECO:0007669"/>
    <property type="project" value="UniProtKB-KW"/>
</dbReference>
<dbReference type="PANTHER" id="PTHR32089">
    <property type="entry name" value="METHYL-ACCEPTING CHEMOTAXIS PROTEIN MCPB"/>
    <property type="match status" value="1"/>
</dbReference>
<reference evidence="16" key="3">
    <citation type="submission" date="2021-06" db="EMBL/GenBank/DDBJ databases">
        <title>Updating the genus Pseudomonas: Description of 43 new species and partition of the Pseudomonas putida group.</title>
        <authorList>
            <person name="Girard L."/>
            <person name="Lood C."/>
            <person name="Vandamme P."/>
            <person name="Rokni-Zadeh H."/>
            <person name="Van Noort V."/>
            <person name="Hofte M."/>
            <person name="Lavigne R."/>
            <person name="De Mot R."/>
        </authorList>
    </citation>
    <scope>NUCLEOTIDE SEQUENCE</scope>
    <source>
        <strain evidence="16">SWRI12</strain>
    </source>
</reference>
<dbReference type="SMART" id="SM00283">
    <property type="entry name" value="MA"/>
    <property type="match status" value="1"/>
</dbReference>
<protein>
    <submittedName>
        <fullName evidence="15">Methyl-accepting chemotaxis protein</fullName>
    </submittedName>
</protein>
<evidence type="ECO:0000259" key="13">
    <source>
        <dbReference type="PROSITE" id="PS50111"/>
    </source>
</evidence>
<feature type="domain" description="Methyl-accepting transducer" evidence="13">
    <location>
        <begin position="269"/>
        <end position="505"/>
    </location>
</feature>
<dbReference type="Proteomes" id="UP000636518">
    <property type="component" value="Unassembled WGS sequence"/>
</dbReference>
<comment type="caution">
    <text evidence="15">The sequence shown here is derived from an EMBL/GenBank/DDBJ whole genome shotgun (WGS) entry which is preliminary data.</text>
</comment>
<evidence type="ECO:0000256" key="4">
    <source>
        <dbReference type="ARBA" id="ARBA00022500"/>
    </source>
</evidence>
<organism evidence="15">
    <name type="scientific">Pseudomonas zanjanensis</name>
    <dbReference type="NCBI Taxonomy" id="2745496"/>
    <lineage>
        <taxon>Bacteria</taxon>
        <taxon>Pseudomonadati</taxon>
        <taxon>Pseudomonadota</taxon>
        <taxon>Gammaproteobacteria</taxon>
        <taxon>Pseudomonadales</taxon>
        <taxon>Pseudomonadaceae</taxon>
        <taxon>Pseudomonas</taxon>
    </lineage>
</organism>
<evidence type="ECO:0000256" key="3">
    <source>
        <dbReference type="ARBA" id="ARBA00022481"/>
    </source>
</evidence>
<dbReference type="Pfam" id="PF00015">
    <property type="entry name" value="MCPsignal"/>
    <property type="match status" value="1"/>
</dbReference>
<dbReference type="CDD" id="cd06225">
    <property type="entry name" value="HAMP"/>
    <property type="match status" value="1"/>
</dbReference>
<keyword evidence="6 12" id="KW-1133">Transmembrane helix</keyword>
<dbReference type="PROSITE" id="PS50885">
    <property type="entry name" value="HAMP"/>
    <property type="match status" value="1"/>
</dbReference>
<reference evidence="15 17" key="1">
    <citation type="journal article" date="2020" name="Microorganisms">
        <title>Reliable Identification of Environmental Pseudomonas Isolates Using the rpoD Gene.</title>
        <authorList>
            <consortium name="The Broad Institute Genome Sequencing Platform"/>
            <person name="Girard L."/>
            <person name="Lood C."/>
            <person name="Rokni-Zadeh H."/>
            <person name="van Noort V."/>
            <person name="Lavigne R."/>
            <person name="De Mot R."/>
        </authorList>
    </citation>
    <scope>NUCLEOTIDE SEQUENCE</scope>
    <source>
        <strain evidence="15 17">SWRI12</strain>
    </source>
</reference>
<evidence type="ECO:0000256" key="6">
    <source>
        <dbReference type="ARBA" id="ARBA00022989"/>
    </source>
</evidence>
<dbReference type="GO" id="GO:0005886">
    <property type="term" value="C:plasma membrane"/>
    <property type="evidence" value="ECO:0007669"/>
    <property type="project" value="UniProtKB-SubCell"/>
</dbReference>
<keyword evidence="4" id="KW-0145">Chemotaxis</keyword>
<dbReference type="GO" id="GO:0006935">
    <property type="term" value="P:chemotaxis"/>
    <property type="evidence" value="ECO:0007669"/>
    <property type="project" value="UniProtKB-KW"/>
</dbReference>
<dbReference type="InterPro" id="IPR003660">
    <property type="entry name" value="HAMP_dom"/>
</dbReference>
<proteinExistence type="inferred from homology"/>
<evidence type="ECO:0000256" key="8">
    <source>
        <dbReference type="ARBA" id="ARBA00023224"/>
    </source>
</evidence>
<evidence type="ECO:0000256" key="2">
    <source>
        <dbReference type="ARBA" id="ARBA00022475"/>
    </source>
</evidence>
<evidence type="ECO:0000256" key="5">
    <source>
        <dbReference type="ARBA" id="ARBA00022692"/>
    </source>
</evidence>
<dbReference type="InterPro" id="IPR024478">
    <property type="entry name" value="HlyB_4HB_MCP"/>
</dbReference>
<dbReference type="SUPFAM" id="SSF58104">
    <property type="entry name" value="Methyl-accepting chemotaxis protein (MCP) signaling domain"/>
    <property type="match status" value="1"/>
</dbReference>
<dbReference type="InterPro" id="IPR004090">
    <property type="entry name" value="Chemotax_Me-accpt_rcpt"/>
</dbReference>
<gene>
    <name evidence="16" type="ORF">HU715_027155</name>
    <name evidence="15" type="ORF">HU715_09450</name>
</gene>
<dbReference type="EMBL" id="JABWRB020000014">
    <property type="protein sequence ID" value="MBV4499025.1"/>
    <property type="molecule type" value="Genomic_DNA"/>
</dbReference>
<name>A0A923FD68_9PSED</name>
<dbReference type="InterPro" id="IPR004089">
    <property type="entry name" value="MCPsignal_dom"/>
</dbReference>
<keyword evidence="5 12" id="KW-0812">Transmembrane</keyword>
<evidence type="ECO:0000313" key="15">
    <source>
        <dbReference type="EMBL" id="MBC3389874.1"/>
    </source>
</evidence>
<feature type="coiled-coil region" evidence="11">
    <location>
        <begin position="111"/>
        <end position="145"/>
    </location>
</feature>
<keyword evidence="8 10" id="KW-0807">Transducer</keyword>
<keyword evidence="11" id="KW-0175">Coiled coil</keyword>
<evidence type="ECO:0000256" key="12">
    <source>
        <dbReference type="SAM" id="Phobius"/>
    </source>
</evidence>
<feature type="transmembrane region" description="Helical" evidence="12">
    <location>
        <begin position="12"/>
        <end position="31"/>
    </location>
</feature>
<accession>A0A923FD68</accession>
<sequence>MSLRNMNIAPRAFLGFALIGALMLALGVFALTQMNKIRVSGDNIAQNSVPSIKALNEFTQLTLRLRVLSYRLLTNREADTQQKTLDLFEQRNQQVRAAQVAYEKLISAPEERAAYEQYVQLLNQYRQLEERMKTLSRNNQVNELQALLNTELMSNSDAINAVLARLTDINNQQAEAFNKNAAQQYSAAFNWVVTLLVIATGLTVLFAWLLTNSITKPIANALDAAEEIAKGNLTRPITVDGSDEAGRLLRAMSTMQDKLRDTLQRISGSATQLASAAEELNSVTDESARGLTQQNNEIEQAATAVNEMTSAVEEVARNAVSTSEASRNATTSAGDGRDLVQETVGAIERMSADVQSTASLIGNLANESRDIGKVLDVIRGLADQTNLLALNAAIEAARAGEAGRGFAVVADEVRALAHRTQQSTSEIERMIGSIQSGTEQAVDSMRNSTERAESTLNIARGAGMSLDTINSAIVEINERNLVIASAAEEQAQVAREVDRNLVNIRDLSVQSATGANQTSAASAELSRLAVDLNSMVGRFSL</sequence>
<evidence type="ECO:0000259" key="14">
    <source>
        <dbReference type="PROSITE" id="PS50885"/>
    </source>
</evidence>
<evidence type="ECO:0000313" key="16">
    <source>
        <dbReference type="EMBL" id="MBV4499025.1"/>
    </source>
</evidence>
<dbReference type="PANTHER" id="PTHR32089:SF120">
    <property type="entry name" value="METHYL-ACCEPTING CHEMOTAXIS PROTEIN TLPQ"/>
    <property type="match status" value="1"/>
</dbReference>
<dbReference type="PRINTS" id="PR00260">
    <property type="entry name" value="CHEMTRNSDUCR"/>
</dbReference>
<dbReference type="AlphaFoldDB" id="A0A923FD68"/>
<evidence type="ECO:0000256" key="10">
    <source>
        <dbReference type="PROSITE-ProRule" id="PRU00284"/>
    </source>
</evidence>
<dbReference type="Pfam" id="PF00672">
    <property type="entry name" value="HAMP"/>
    <property type="match status" value="1"/>
</dbReference>
<dbReference type="SMART" id="SM00304">
    <property type="entry name" value="HAMP"/>
    <property type="match status" value="2"/>
</dbReference>
<comment type="similarity">
    <text evidence="9">Belongs to the methyl-accepting chemotaxis (MCP) protein family.</text>
</comment>
<evidence type="ECO:0000256" key="1">
    <source>
        <dbReference type="ARBA" id="ARBA00004651"/>
    </source>
</evidence>
<feature type="domain" description="HAMP" evidence="14">
    <location>
        <begin position="212"/>
        <end position="264"/>
    </location>
</feature>
<evidence type="ECO:0000256" key="11">
    <source>
        <dbReference type="SAM" id="Coils"/>
    </source>
</evidence>
<dbReference type="FunFam" id="1.10.287.950:FF:000001">
    <property type="entry name" value="Methyl-accepting chemotaxis sensory transducer"/>
    <property type="match status" value="1"/>
</dbReference>
<dbReference type="Gene3D" id="1.10.287.950">
    <property type="entry name" value="Methyl-accepting chemotaxis protein"/>
    <property type="match status" value="1"/>
</dbReference>
<dbReference type="CDD" id="cd11386">
    <property type="entry name" value="MCP_signal"/>
    <property type="match status" value="1"/>
</dbReference>
<reference evidence="15" key="2">
    <citation type="submission" date="2020-07" db="EMBL/GenBank/DDBJ databases">
        <authorList>
            <person name="Lood C."/>
            <person name="Girard L."/>
        </authorList>
    </citation>
    <scope>NUCLEOTIDE SEQUENCE</scope>
    <source>
        <strain evidence="15">SWRI12</strain>
    </source>
</reference>
<keyword evidence="17" id="KW-1185">Reference proteome</keyword>
<evidence type="ECO:0000256" key="7">
    <source>
        <dbReference type="ARBA" id="ARBA00023136"/>
    </source>
</evidence>
<evidence type="ECO:0000313" key="17">
    <source>
        <dbReference type="Proteomes" id="UP000636518"/>
    </source>
</evidence>
<keyword evidence="2" id="KW-1003">Cell membrane</keyword>
<comment type="subcellular location">
    <subcellularLocation>
        <location evidence="1">Cell membrane</location>
        <topology evidence="1">Multi-pass membrane protein</topology>
    </subcellularLocation>
</comment>
<dbReference type="GO" id="GO:0004888">
    <property type="term" value="F:transmembrane signaling receptor activity"/>
    <property type="evidence" value="ECO:0007669"/>
    <property type="project" value="InterPro"/>
</dbReference>
<keyword evidence="7 12" id="KW-0472">Membrane</keyword>
<evidence type="ECO:0000256" key="9">
    <source>
        <dbReference type="ARBA" id="ARBA00029447"/>
    </source>
</evidence>
<dbReference type="PROSITE" id="PS50111">
    <property type="entry name" value="CHEMOTAXIS_TRANSDUC_2"/>
    <property type="match status" value="1"/>
</dbReference>
<feature type="transmembrane region" description="Helical" evidence="12">
    <location>
        <begin position="188"/>
        <end position="210"/>
    </location>
</feature>
<keyword evidence="3" id="KW-0488">Methylation</keyword>